<comment type="subcellular location">
    <subcellularLocation>
        <location evidence="1">Cell membrane</location>
        <topology evidence="1">Multi-pass membrane protein</topology>
    </subcellularLocation>
</comment>
<keyword evidence="2" id="KW-0813">Transport</keyword>
<evidence type="ECO:0000256" key="2">
    <source>
        <dbReference type="ARBA" id="ARBA00022448"/>
    </source>
</evidence>
<evidence type="ECO:0000256" key="1">
    <source>
        <dbReference type="ARBA" id="ARBA00004651"/>
    </source>
</evidence>
<evidence type="ECO:0000313" key="8">
    <source>
        <dbReference type="EMBL" id="UTY40313.1"/>
    </source>
</evidence>
<dbReference type="EMBL" id="CP101620">
    <property type="protein sequence ID" value="UTY40313.1"/>
    <property type="molecule type" value="Genomic_DNA"/>
</dbReference>
<dbReference type="InterPro" id="IPR052031">
    <property type="entry name" value="Membrane_Transporter-Flippase"/>
</dbReference>
<dbReference type="InterPro" id="IPR002528">
    <property type="entry name" value="MATE_fam"/>
</dbReference>
<dbReference type="RefSeq" id="WP_290141736.1">
    <property type="nucleotide sequence ID" value="NZ_CP101620.1"/>
</dbReference>
<dbReference type="PANTHER" id="PTHR43549:SF2">
    <property type="entry name" value="MULTIDRUG RESISTANCE PROTEIN NORM-RELATED"/>
    <property type="match status" value="1"/>
</dbReference>
<name>A0ABY5I4M6_9FIRM</name>
<keyword evidence="4 7" id="KW-0812">Transmembrane</keyword>
<accession>A0ABY5I4M6</accession>
<organism evidence="8 9">
    <name type="scientific">Allocoprobacillus halotolerans</name>
    <dbReference type="NCBI Taxonomy" id="2944914"/>
    <lineage>
        <taxon>Bacteria</taxon>
        <taxon>Bacillati</taxon>
        <taxon>Bacillota</taxon>
        <taxon>Erysipelotrichia</taxon>
        <taxon>Erysipelotrichales</taxon>
        <taxon>Erysipelotrichaceae</taxon>
        <taxon>Allocoprobacillus</taxon>
    </lineage>
</organism>
<keyword evidence="6 7" id="KW-0472">Membrane</keyword>
<gene>
    <name evidence="8" type="ORF">NMU03_05880</name>
</gene>
<feature type="transmembrane region" description="Helical" evidence="7">
    <location>
        <begin position="129"/>
        <end position="152"/>
    </location>
</feature>
<proteinExistence type="predicted"/>
<keyword evidence="9" id="KW-1185">Reference proteome</keyword>
<evidence type="ECO:0000256" key="7">
    <source>
        <dbReference type="SAM" id="Phobius"/>
    </source>
</evidence>
<sequence>MGAAGAALATLISNCISCLYFIILLIMKKDKTSIRLHPKYLLSLNKKIVYEICNVGIPASIQNLLNVTTVTVMNNFVSGYDASAIAAVGIVQKIYMIPLQIATGGTQGIMPLISYSYTSKNKQRFKETIYFTAKLMIPSMCIIAVLCWFFSAQLTRLFIDQEQIIFYGTLFLRGYSASMSFMLVDFMAIGVFQSVGMGKNHFGLQF</sequence>
<protein>
    <submittedName>
        <fullName evidence="8">MATE family efflux transporter</fullName>
    </submittedName>
</protein>
<dbReference type="Pfam" id="PF01554">
    <property type="entry name" value="MatE"/>
    <property type="match status" value="1"/>
</dbReference>
<feature type="transmembrane region" description="Helical" evidence="7">
    <location>
        <begin position="6"/>
        <end position="27"/>
    </location>
</feature>
<keyword evidence="3" id="KW-1003">Cell membrane</keyword>
<reference evidence="8" key="1">
    <citation type="submission" date="2022-07" db="EMBL/GenBank/DDBJ databases">
        <title>Faecal culturing of patients with breast cancer.</title>
        <authorList>
            <person name="Teng N.M.Y."/>
            <person name="Kiu R."/>
            <person name="Evans R."/>
            <person name="Baker D.J."/>
            <person name="Zenner C."/>
            <person name="Robinson S.D."/>
            <person name="Hall L.J."/>
        </authorList>
    </citation>
    <scope>NUCLEOTIDE SEQUENCE</scope>
    <source>
        <strain evidence="8">LH1062</strain>
    </source>
</reference>
<evidence type="ECO:0000256" key="6">
    <source>
        <dbReference type="ARBA" id="ARBA00023136"/>
    </source>
</evidence>
<dbReference type="Proteomes" id="UP001060112">
    <property type="component" value="Chromosome"/>
</dbReference>
<keyword evidence="5 7" id="KW-1133">Transmembrane helix</keyword>
<evidence type="ECO:0000256" key="3">
    <source>
        <dbReference type="ARBA" id="ARBA00022475"/>
    </source>
</evidence>
<evidence type="ECO:0000256" key="5">
    <source>
        <dbReference type="ARBA" id="ARBA00022989"/>
    </source>
</evidence>
<evidence type="ECO:0000313" key="9">
    <source>
        <dbReference type="Proteomes" id="UP001060112"/>
    </source>
</evidence>
<feature type="transmembrane region" description="Helical" evidence="7">
    <location>
        <begin position="164"/>
        <end position="192"/>
    </location>
</feature>
<evidence type="ECO:0000256" key="4">
    <source>
        <dbReference type="ARBA" id="ARBA00022692"/>
    </source>
</evidence>
<dbReference type="PANTHER" id="PTHR43549">
    <property type="entry name" value="MULTIDRUG RESISTANCE PROTEIN YPNP-RELATED"/>
    <property type="match status" value="1"/>
</dbReference>